<gene>
    <name evidence="3" type="ORF">DWX92_00410</name>
</gene>
<evidence type="ECO:0000256" key="1">
    <source>
        <dbReference type="ARBA" id="ARBA00023239"/>
    </source>
</evidence>
<accession>A0A412JAT5</accession>
<dbReference type="GO" id="GO:0005737">
    <property type="term" value="C:cytoplasm"/>
    <property type="evidence" value="ECO:0007669"/>
    <property type="project" value="TreeGrafter"/>
</dbReference>
<dbReference type="InterPro" id="IPR032465">
    <property type="entry name" value="ACMSD"/>
</dbReference>
<organism evidence="3 4">
    <name type="scientific">Holdemanella biformis</name>
    <dbReference type="NCBI Taxonomy" id="1735"/>
    <lineage>
        <taxon>Bacteria</taxon>
        <taxon>Bacillati</taxon>
        <taxon>Bacillota</taxon>
        <taxon>Erysipelotrichia</taxon>
        <taxon>Erysipelotrichales</taxon>
        <taxon>Erysipelotrichaceae</taxon>
        <taxon>Holdemanella</taxon>
    </lineage>
</organism>
<dbReference type="GO" id="GO:0019748">
    <property type="term" value="P:secondary metabolic process"/>
    <property type="evidence" value="ECO:0007669"/>
    <property type="project" value="TreeGrafter"/>
</dbReference>
<dbReference type="AlphaFoldDB" id="A0A412JAT5"/>
<reference evidence="3 4" key="1">
    <citation type="submission" date="2018-08" db="EMBL/GenBank/DDBJ databases">
        <title>A genome reference for cultivated species of the human gut microbiota.</title>
        <authorList>
            <person name="Zou Y."/>
            <person name="Xue W."/>
            <person name="Luo G."/>
        </authorList>
    </citation>
    <scope>NUCLEOTIDE SEQUENCE [LARGE SCALE GENOMIC DNA]</scope>
    <source>
        <strain evidence="3 4">AF22-10AC</strain>
    </source>
</reference>
<evidence type="ECO:0000313" key="4">
    <source>
        <dbReference type="Proteomes" id="UP000285274"/>
    </source>
</evidence>
<keyword evidence="1" id="KW-0456">Lyase</keyword>
<keyword evidence="3" id="KW-0378">Hydrolase</keyword>
<feature type="domain" description="Amidohydrolase-related" evidence="2">
    <location>
        <begin position="35"/>
        <end position="236"/>
    </location>
</feature>
<dbReference type="PANTHER" id="PTHR21240">
    <property type="entry name" value="2-AMINO-3-CARBOXYLMUCONATE-6-SEMIALDEHYDE DECARBOXYLASE"/>
    <property type="match status" value="1"/>
</dbReference>
<dbReference type="SUPFAM" id="SSF51556">
    <property type="entry name" value="Metallo-dependent hydrolases"/>
    <property type="match status" value="1"/>
</dbReference>
<dbReference type="RefSeq" id="WP_118318663.1">
    <property type="nucleotide sequence ID" value="NZ_QRVM01000001.1"/>
</dbReference>
<evidence type="ECO:0000313" key="3">
    <source>
        <dbReference type="EMBL" id="RGS49424.1"/>
    </source>
</evidence>
<protein>
    <submittedName>
        <fullName evidence="3">Amidohydrolase</fullName>
    </submittedName>
</protein>
<sequence length="237" mass="26961">MKKIDAHAHLGYIGGWANVKMDADELISLMDTYEIETTMICVLDNEVAYKAMQKYPGRIEGCVYVNPLEPDCLDLIDKYVKLGFKAIKLQPLRHAYCADSEIVDPILDKAEEYGIPVCIHSGHPPYSLPWQIGLLAERHPNCKVLMIHMGHGHGVYIDAALKMARRYPNIYLEMSGMPMHTKIKEAYDTVGHDRIMFGTDTPFHHPTVEMQKVLMCGVDEQGLEDIFYNNAKKFFDV</sequence>
<dbReference type="Pfam" id="PF04909">
    <property type="entry name" value="Amidohydro_2"/>
    <property type="match status" value="1"/>
</dbReference>
<dbReference type="InterPro" id="IPR032466">
    <property type="entry name" value="Metal_Hydrolase"/>
</dbReference>
<dbReference type="GO" id="GO:0016787">
    <property type="term" value="F:hydrolase activity"/>
    <property type="evidence" value="ECO:0007669"/>
    <property type="project" value="UniProtKB-KW"/>
</dbReference>
<dbReference type="CDD" id="cd01292">
    <property type="entry name" value="metallo-dependent_hydrolases"/>
    <property type="match status" value="1"/>
</dbReference>
<dbReference type="PANTHER" id="PTHR21240:SF28">
    <property type="entry name" value="ISO-OROTATE DECARBOXYLASE (EUROFUNG)"/>
    <property type="match status" value="1"/>
</dbReference>
<dbReference type="EMBL" id="QRVM01000001">
    <property type="protein sequence ID" value="RGS49424.1"/>
    <property type="molecule type" value="Genomic_DNA"/>
</dbReference>
<dbReference type="Proteomes" id="UP000285274">
    <property type="component" value="Unassembled WGS sequence"/>
</dbReference>
<dbReference type="InterPro" id="IPR006680">
    <property type="entry name" value="Amidohydro-rel"/>
</dbReference>
<evidence type="ECO:0000259" key="2">
    <source>
        <dbReference type="Pfam" id="PF04909"/>
    </source>
</evidence>
<proteinExistence type="predicted"/>
<dbReference type="Gene3D" id="3.20.20.140">
    <property type="entry name" value="Metal-dependent hydrolases"/>
    <property type="match status" value="1"/>
</dbReference>
<comment type="caution">
    <text evidence="3">The sequence shown here is derived from an EMBL/GenBank/DDBJ whole genome shotgun (WGS) entry which is preliminary data.</text>
</comment>
<name>A0A412JAT5_9FIRM</name>
<dbReference type="GO" id="GO:0016831">
    <property type="term" value="F:carboxy-lyase activity"/>
    <property type="evidence" value="ECO:0007669"/>
    <property type="project" value="InterPro"/>
</dbReference>